<dbReference type="EMBL" id="LK391969">
    <property type="protein sequence ID" value="CEF27429.1"/>
    <property type="molecule type" value="Genomic_DNA"/>
</dbReference>
<dbReference type="OrthoDB" id="9807187at2"/>
<feature type="transmembrane region" description="Helical" evidence="7">
    <location>
        <begin position="7"/>
        <end position="24"/>
    </location>
</feature>
<gene>
    <name evidence="8" type="ORF">BN1049_02380</name>
</gene>
<evidence type="ECO:0000256" key="2">
    <source>
        <dbReference type="ARBA" id="ARBA00006228"/>
    </source>
</evidence>
<dbReference type="InterPro" id="IPR002758">
    <property type="entry name" value="Cation_antiport_E"/>
</dbReference>
<keyword evidence="4 7" id="KW-0812">Transmembrane</keyword>
<keyword evidence="6 7" id="KW-0472">Membrane</keyword>
<evidence type="ECO:0000256" key="5">
    <source>
        <dbReference type="ARBA" id="ARBA00022989"/>
    </source>
</evidence>
<evidence type="ECO:0000313" key="8">
    <source>
        <dbReference type="EMBL" id="CEA05982.1"/>
    </source>
</evidence>
<dbReference type="GO" id="GO:0008324">
    <property type="term" value="F:monoatomic cation transmembrane transporter activity"/>
    <property type="evidence" value="ECO:0007669"/>
    <property type="project" value="InterPro"/>
</dbReference>
<keyword evidence="5 7" id="KW-1133">Transmembrane helix</keyword>
<dbReference type="GO" id="GO:0005886">
    <property type="term" value="C:plasma membrane"/>
    <property type="evidence" value="ECO:0007669"/>
    <property type="project" value="UniProtKB-SubCell"/>
</dbReference>
<proteinExistence type="inferred from homology"/>
<dbReference type="PANTHER" id="PTHR34584:SF1">
    <property type="entry name" value="NA(+)_H(+) ANTIPORTER SUBUNIT E1"/>
    <property type="match status" value="1"/>
</dbReference>
<dbReference type="NCBIfam" id="NF006518">
    <property type="entry name" value="PRK08965.1-2"/>
    <property type="match status" value="1"/>
</dbReference>
<dbReference type="AlphaFoldDB" id="A0A078MKM1"/>
<dbReference type="PATRIC" id="fig|1461581.3.peg.2345"/>
<dbReference type="PIRSF" id="PIRSF019239">
    <property type="entry name" value="MrpE"/>
    <property type="match status" value="1"/>
</dbReference>
<sequence>MITQSRWLPHPWMSLLLLVVWQLLVNDLTAGSLIMGGVLGLAIPWLTQVFWPNPPRLHKPWTLLRFVLRVLGDIITANFDVAKLILGPSERLQPAFVVYPLELENDFGISMLATTISLTPGTVSADVSEDRRSLLIHGLNVPDEQELIDTIKHRYEQPLMEVFQCSRT</sequence>
<evidence type="ECO:0000256" key="3">
    <source>
        <dbReference type="ARBA" id="ARBA00022475"/>
    </source>
</evidence>
<evidence type="ECO:0000256" key="1">
    <source>
        <dbReference type="ARBA" id="ARBA00004651"/>
    </source>
</evidence>
<dbReference type="EMBL" id="LM997413">
    <property type="protein sequence ID" value="CEA05982.1"/>
    <property type="molecule type" value="Genomic_DNA"/>
</dbReference>
<accession>A0A078MKM1</accession>
<feature type="transmembrane region" description="Helical" evidence="7">
    <location>
        <begin position="30"/>
        <end position="51"/>
    </location>
</feature>
<reference evidence="8" key="1">
    <citation type="submission" date="2014-07" db="EMBL/GenBank/DDBJ databases">
        <authorList>
            <person name="Urmite Genomes Urmite Genomes"/>
        </authorList>
    </citation>
    <scope>NUCLEOTIDE SEQUENCE</scope>
    <source>
        <strain evidence="8">12M76_air</strain>
    </source>
</reference>
<comment type="subcellular location">
    <subcellularLocation>
        <location evidence="1">Cell membrane</location>
        <topology evidence="1">Multi-pass membrane protein</topology>
    </subcellularLocation>
</comment>
<dbReference type="Pfam" id="PF01899">
    <property type="entry name" value="MNHE"/>
    <property type="match status" value="1"/>
</dbReference>
<evidence type="ECO:0000256" key="4">
    <source>
        <dbReference type="ARBA" id="ARBA00022692"/>
    </source>
</evidence>
<protein>
    <submittedName>
        <fullName evidence="8">Cation antiporter</fullName>
    </submittedName>
</protein>
<organism evidence="8">
    <name type="scientific">Pseudomonas saudimassiliensis</name>
    <dbReference type="NCBI Taxonomy" id="1461581"/>
    <lineage>
        <taxon>Bacteria</taxon>
        <taxon>Pseudomonadati</taxon>
        <taxon>Pseudomonadota</taxon>
        <taxon>Gammaproteobacteria</taxon>
        <taxon>Pseudomonadales</taxon>
        <taxon>Pseudomonadaceae</taxon>
        <taxon>Pseudomonas</taxon>
    </lineage>
</organism>
<evidence type="ECO:0000256" key="7">
    <source>
        <dbReference type="SAM" id="Phobius"/>
    </source>
</evidence>
<dbReference type="PANTHER" id="PTHR34584">
    <property type="entry name" value="NA(+)/H(+) ANTIPORTER SUBUNIT E1"/>
    <property type="match status" value="1"/>
</dbReference>
<comment type="similarity">
    <text evidence="2">Belongs to the CPA3 antiporters (TC 2.A.63) subunit E family.</text>
</comment>
<evidence type="ECO:0000256" key="6">
    <source>
        <dbReference type="ARBA" id="ARBA00023136"/>
    </source>
</evidence>
<name>A0A078MKM1_9PSED</name>
<keyword evidence="3" id="KW-1003">Cell membrane</keyword>